<comment type="cofactor">
    <cofactor evidence="9">
        <name>[2Fe-2S] cluster</name>
        <dbReference type="ChEBI" id="CHEBI:190135"/>
    </cofactor>
</comment>
<dbReference type="GO" id="GO:0051539">
    <property type="term" value="F:4 iron, 4 sulfur cluster binding"/>
    <property type="evidence" value="ECO:0007669"/>
    <property type="project" value="UniProtKB-KW"/>
</dbReference>
<dbReference type="PANTHER" id="PTHR43105">
    <property type="entry name" value="RESPIRATORY NITRATE REDUCTASE"/>
    <property type="match status" value="1"/>
</dbReference>
<keyword evidence="8" id="KW-0520">NAD</keyword>
<organism evidence="11 12">
    <name type="scientific">Cyanidiococcus yangmingshanensis</name>
    <dbReference type="NCBI Taxonomy" id="2690220"/>
    <lineage>
        <taxon>Eukaryota</taxon>
        <taxon>Rhodophyta</taxon>
        <taxon>Bangiophyceae</taxon>
        <taxon>Cyanidiales</taxon>
        <taxon>Cyanidiaceae</taxon>
        <taxon>Cyanidiococcus</taxon>
    </lineage>
</organism>
<keyword evidence="6" id="KW-0408">Iron</keyword>
<keyword evidence="4" id="KW-0479">Metal-binding</keyword>
<keyword evidence="12" id="KW-1185">Reference proteome</keyword>
<dbReference type="Pfam" id="PF22151">
    <property type="entry name" value="Fer4_NDSU1"/>
    <property type="match status" value="1"/>
</dbReference>
<dbReference type="PANTHER" id="PTHR43105:SF13">
    <property type="entry name" value="NADH-UBIQUINONE OXIDOREDUCTASE 75 KDA SUBUNIT, MITOCHONDRIAL"/>
    <property type="match status" value="1"/>
</dbReference>
<keyword evidence="5" id="KW-1278">Translocase</keyword>
<evidence type="ECO:0000256" key="3">
    <source>
        <dbReference type="ARBA" id="ARBA00022485"/>
    </source>
</evidence>
<dbReference type="EMBL" id="VWRR01000008">
    <property type="protein sequence ID" value="KAF6002913.1"/>
    <property type="molecule type" value="Genomic_DNA"/>
</dbReference>
<proteinExistence type="inferred from homology"/>
<comment type="cofactor">
    <cofactor evidence="1">
        <name>[4Fe-4S] cluster</name>
        <dbReference type="ChEBI" id="CHEBI:49883"/>
    </cofactor>
</comment>
<dbReference type="Pfam" id="PF09326">
    <property type="entry name" value="NADH_dhqG_C"/>
    <property type="match status" value="1"/>
</dbReference>
<dbReference type="InterPro" id="IPR015405">
    <property type="entry name" value="NDUFS1-like_C"/>
</dbReference>
<evidence type="ECO:0000256" key="5">
    <source>
        <dbReference type="ARBA" id="ARBA00022967"/>
    </source>
</evidence>
<dbReference type="GO" id="GO:0046872">
    <property type="term" value="F:metal ion binding"/>
    <property type="evidence" value="ECO:0007669"/>
    <property type="project" value="UniProtKB-KW"/>
</dbReference>
<evidence type="ECO:0000256" key="1">
    <source>
        <dbReference type="ARBA" id="ARBA00001966"/>
    </source>
</evidence>
<evidence type="ECO:0000256" key="7">
    <source>
        <dbReference type="ARBA" id="ARBA00023014"/>
    </source>
</evidence>
<evidence type="ECO:0000313" key="12">
    <source>
        <dbReference type="Proteomes" id="UP000530660"/>
    </source>
</evidence>
<evidence type="ECO:0000259" key="10">
    <source>
        <dbReference type="PROSITE" id="PS51669"/>
    </source>
</evidence>
<dbReference type="InterPro" id="IPR050123">
    <property type="entry name" value="Prok_molybdopt-oxidoreductase"/>
</dbReference>
<evidence type="ECO:0000256" key="4">
    <source>
        <dbReference type="ARBA" id="ARBA00022723"/>
    </source>
</evidence>
<dbReference type="Proteomes" id="UP000530660">
    <property type="component" value="Unassembled WGS sequence"/>
</dbReference>
<dbReference type="GO" id="GO:0016020">
    <property type="term" value="C:membrane"/>
    <property type="evidence" value="ECO:0007669"/>
    <property type="project" value="TreeGrafter"/>
</dbReference>
<dbReference type="AlphaFoldDB" id="A0A7J7IIJ0"/>
<protein>
    <recommendedName>
        <fullName evidence="10">4Fe-4S Mo/W bis-MGD-type domain-containing protein</fullName>
    </recommendedName>
</protein>
<dbReference type="PROSITE" id="PS51669">
    <property type="entry name" value="4FE4S_MOW_BIS_MGD"/>
    <property type="match status" value="1"/>
</dbReference>
<dbReference type="Pfam" id="PF00384">
    <property type="entry name" value="Molybdopterin"/>
    <property type="match status" value="1"/>
</dbReference>
<comment type="similarity">
    <text evidence="2">Belongs to the complex I 75 kDa subunit family.</text>
</comment>
<dbReference type="SUPFAM" id="SSF53706">
    <property type="entry name" value="Formate dehydrogenase/DMSO reductase, domains 1-3"/>
    <property type="match status" value="1"/>
</dbReference>
<gene>
    <name evidence="11" type="ORF">F1559_000677</name>
</gene>
<evidence type="ECO:0000256" key="9">
    <source>
        <dbReference type="ARBA" id="ARBA00034078"/>
    </source>
</evidence>
<dbReference type="GO" id="GO:0016651">
    <property type="term" value="F:oxidoreductase activity, acting on NAD(P)H"/>
    <property type="evidence" value="ECO:0007669"/>
    <property type="project" value="InterPro"/>
</dbReference>
<accession>A0A7J7IIJ0</accession>
<reference evidence="11 12" key="1">
    <citation type="journal article" date="2020" name="J. Phycol.">
        <title>Comparative genome analysis reveals Cyanidiococcus gen. nov., a new extremophilic red algal genus sister to Cyanidioschyzon (Cyanidioschyzonaceae, Rhodophyta).</title>
        <authorList>
            <person name="Liu S.-L."/>
            <person name="Chiang Y.-R."/>
            <person name="Yoon H.S."/>
            <person name="Fu H.-Y."/>
        </authorList>
    </citation>
    <scope>NUCLEOTIDE SEQUENCE [LARGE SCALE GENOMIC DNA]</scope>
    <source>
        <strain evidence="11 12">THAL066</strain>
    </source>
</reference>
<dbReference type="InterPro" id="IPR006656">
    <property type="entry name" value="Mopterin_OxRdtase"/>
</dbReference>
<feature type="domain" description="4Fe-4S Mo/W bis-MGD-type" evidence="10">
    <location>
        <begin position="42"/>
        <end position="98"/>
    </location>
</feature>
<dbReference type="InterPro" id="IPR006963">
    <property type="entry name" value="Mopterin_OxRdtase_4Fe-4S_dom"/>
</dbReference>
<name>A0A7J7IIJ0_9RHOD</name>
<dbReference type="OrthoDB" id="10249365at2759"/>
<evidence type="ECO:0000256" key="2">
    <source>
        <dbReference type="ARBA" id="ARBA00005404"/>
    </source>
</evidence>
<sequence>MLRRDLPSRVYQVASGGIWKFHRWFGALTSKPYAFRARPWELKSTESVDVLDGVGSNIRIDAVGTEVRRILPRLNEEVNEEWISDKTRFSYDGLKRQRLTVPMVRIRAGESNEQLIGIDWYKARAVLVNKLVAAIRQANQSVAGPGQTFEAHAIIGPYADAESMAALRRIFYAMFPEGTAFVHVQEHAHTAMPPTDFRYAYCANTTLAGLEQADVILLVGTNPRLEAPLLNTRLRKAVIFGNAKVGLIGCHADLTYNREHVVHLGIGPAALQRIAQGRHTFCSTLAKARRPAVVVSQRAFQRNDGAAVFRCIETLVDRLPQLLPIDGSWNGLNVLHTAANTVGALDLGFDHTLKGNRWIDQYQAQRAGDLPWARAKLLYLLGADDVDGLEELPDACYVVYQGHHGDYGASIADLILPGAAYTEKNGTFVNTEGRVQHTARAFLPPGQAKTDTEILDELLVGLDRAAHFFDATQDMQFLAPHLSVQYGLQKPDIVRDSRNSRVHLGGAAAERARSLPLSPMPFGPTVENFYMTDPITRASATMAKCVRVARYNNFEESNS</sequence>
<keyword evidence="3" id="KW-0004">4Fe-4S</keyword>
<comment type="caution">
    <text evidence="11">The sequence shown here is derived from an EMBL/GenBank/DDBJ whole genome shotgun (WGS) entry which is preliminary data.</text>
</comment>
<keyword evidence="7" id="KW-0411">Iron-sulfur</keyword>
<dbReference type="Gene3D" id="3.40.50.740">
    <property type="match status" value="1"/>
</dbReference>
<evidence type="ECO:0000313" key="11">
    <source>
        <dbReference type="EMBL" id="KAF6002913.1"/>
    </source>
</evidence>
<evidence type="ECO:0000256" key="6">
    <source>
        <dbReference type="ARBA" id="ARBA00023004"/>
    </source>
</evidence>
<dbReference type="FunFam" id="3.30.200.210:FF:000002">
    <property type="entry name" value="NADH-ubiquinone oxidoreductase 75 kDa subunit"/>
    <property type="match status" value="1"/>
</dbReference>
<evidence type="ECO:0000256" key="8">
    <source>
        <dbReference type="ARBA" id="ARBA00023027"/>
    </source>
</evidence>